<name>A0A0M0JQ73_9EUKA</name>
<dbReference type="InterPro" id="IPR036509">
    <property type="entry name" value="Met_Sox_Rdtase_MsrA_sf"/>
</dbReference>
<organism evidence="7 8">
    <name type="scientific">Chrysochromulina tobinii</name>
    <dbReference type="NCBI Taxonomy" id="1460289"/>
    <lineage>
        <taxon>Eukaryota</taxon>
        <taxon>Haptista</taxon>
        <taxon>Haptophyta</taxon>
        <taxon>Prymnesiophyceae</taxon>
        <taxon>Prymnesiales</taxon>
        <taxon>Chrysochromulinaceae</taxon>
        <taxon>Chrysochromulina</taxon>
    </lineage>
</organism>
<reference evidence="8" key="1">
    <citation type="journal article" date="2015" name="PLoS Genet.">
        <title>Genome Sequence and Transcriptome Analyses of Chrysochromulina tobin: Metabolic Tools for Enhanced Algal Fitness in the Prominent Order Prymnesiales (Haptophyceae).</title>
        <authorList>
            <person name="Hovde B.T."/>
            <person name="Deodato C.R."/>
            <person name="Hunsperger H.M."/>
            <person name="Ryken S.A."/>
            <person name="Yost W."/>
            <person name="Jha R.K."/>
            <person name="Patterson J."/>
            <person name="Monnat R.J. Jr."/>
            <person name="Barlow S.B."/>
            <person name="Starkenburg S.R."/>
            <person name="Cattolico R.A."/>
        </authorList>
    </citation>
    <scope>NUCLEOTIDE SEQUENCE</scope>
    <source>
        <strain evidence="8">CCMP291</strain>
    </source>
</reference>
<gene>
    <name evidence="7" type="ORF">Ctob_004593</name>
</gene>
<evidence type="ECO:0000256" key="5">
    <source>
        <dbReference type="SAM" id="SignalP"/>
    </source>
</evidence>
<keyword evidence="5" id="KW-0732">Signal</keyword>
<keyword evidence="3" id="KW-0560">Oxidoreductase</keyword>
<evidence type="ECO:0000256" key="1">
    <source>
        <dbReference type="ARBA" id="ARBA00005591"/>
    </source>
</evidence>
<dbReference type="Gene3D" id="3.30.1060.10">
    <property type="entry name" value="Peptide methionine sulphoxide reductase MsrA"/>
    <property type="match status" value="1"/>
</dbReference>
<feature type="domain" description="Peptide methionine sulphoxide reductase MsrA" evidence="6">
    <location>
        <begin position="51"/>
        <end position="219"/>
    </location>
</feature>
<dbReference type="Proteomes" id="UP000037460">
    <property type="component" value="Unassembled WGS sequence"/>
</dbReference>
<evidence type="ECO:0000259" key="6">
    <source>
        <dbReference type="Pfam" id="PF01625"/>
    </source>
</evidence>
<comment type="caution">
    <text evidence="7">The sequence shown here is derived from an EMBL/GenBank/DDBJ whole genome shotgun (WGS) entry which is preliminary data.</text>
</comment>
<dbReference type="InterPro" id="IPR002569">
    <property type="entry name" value="Met_Sox_Rdtase_MsrA_dom"/>
</dbReference>
<dbReference type="GO" id="GO:0008113">
    <property type="term" value="F:peptide-methionine (S)-S-oxide reductase activity"/>
    <property type="evidence" value="ECO:0007669"/>
    <property type="project" value="UniProtKB-EC"/>
</dbReference>
<keyword evidence="8" id="KW-1185">Reference proteome</keyword>
<comment type="similarity">
    <text evidence="1">Belongs to the MsrA Met sulfoxide reductase family.</text>
</comment>
<protein>
    <recommendedName>
        <fullName evidence="2">peptide-methionine (S)-S-oxide reductase</fullName>
        <ecNumber evidence="2">1.8.4.11</ecNumber>
    </recommendedName>
    <alternativeName>
        <fullName evidence="4">Peptide-methionine (S)-S-oxide reductase</fullName>
    </alternativeName>
</protein>
<evidence type="ECO:0000256" key="2">
    <source>
        <dbReference type="ARBA" id="ARBA00012502"/>
    </source>
</evidence>
<dbReference type="EMBL" id="JWZX01002534">
    <property type="protein sequence ID" value="KOO28645.1"/>
    <property type="molecule type" value="Genomic_DNA"/>
</dbReference>
<feature type="signal peptide" evidence="5">
    <location>
        <begin position="1"/>
        <end position="16"/>
    </location>
</feature>
<dbReference type="OrthoDB" id="443672at2759"/>
<evidence type="ECO:0000256" key="4">
    <source>
        <dbReference type="ARBA" id="ARBA00030643"/>
    </source>
</evidence>
<dbReference type="EC" id="1.8.4.11" evidence="2"/>
<dbReference type="Pfam" id="PF01625">
    <property type="entry name" value="PMSR"/>
    <property type="match status" value="1"/>
</dbReference>
<evidence type="ECO:0000313" key="7">
    <source>
        <dbReference type="EMBL" id="KOO28645.1"/>
    </source>
</evidence>
<proteinExistence type="inferred from homology"/>
<dbReference type="AlphaFoldDB" id="A0A0M0JQ73"/>
<evidence type="ECO:0000256" key="3">
    <source>
        <dbReference type="ARBA" id="ARBA00023002"/>
    </source>
</evidence>
<feature type="chain" id="PRO_5005602051" description="peptide-methionine (S)-S-oxide reductase" evidence="5">
    <location>
        <begin position="17"/>
        <end position="263"/>
    </location>
</feature>
<sequence length="263" mass="28065">MRVFSCLVAIASAAAAKTSLISRRGALSAAAAALAAPCMPARAADEELIDVYFGCGCFWHVQHEFVEAERRILGRKDSELTALVGYAGGKAGAKDGKVCYHNALQVSDYGSLGHAEVVRLRIPPSSVPEFAAEYAKLFDENGNRPDQFGDRGLEYRNVVGLPGGTKSPLAQAVVKASIANGDKLDFANGKGDDPDARAVAFIMDTNTFPFYQAEPYHQFHDGFKFDENYPNSYNGLANALLKQGRIVDLGCPNGMIGIGIAGL</sequence>
<accession>A0A0M0JQ73</accession>
<dbReference type="SUPFAM" id="SSF55068">
    <property type="entry name" value="Peptide methionine sulfoxide reductase"/>
    <property type="match status" value="1"/>
</dbReference>
<evidence type="ECO:0000313" key="8">
    <source>
        <dbReference type="Proteomes" id="UP000037460"/>
    </source>
</evidence>